<dbReference type="GO" id="GO:0005198">
    <property type="term" value="F:structural molecule activity"/>
    <property type="evidence" value="ECO:0007669"/>
    <property type="project" value="InterPro"/>
</dbReference>
<evidence type="ECO:0000313" key="1">
    <source>
        <dbReference type="EMBL" id="SVA19649.1"/>
    </source>
</evidence>
<name>A0A381TUY1_9ZZZZ</name>
<accession>A0A381TUY1</accession>
<dbReference type="Pfam" id="PF06841">
    <property type="entry name" value="Phage_T4_gp19"/>
    <property type="match status" value="1"/>
</dbReference>
<evidence type="ECO:0008006" key="2">
    <source>
        <dbReference type="Google" id="ProtNLM"/>
    </source>
</evidence>
<organism evidence="1">
    <name type="scientific">marine metagenome</name>
    <dbReference type="NCBI Taxonomy" id="408172"/>
    <lineage>
        <taxon>unclassified sequences</taxon>
        <taxon>metagenomes</taxon>
        <taxon>ecological metagenomes</taxon>
    </lineage>
</organism>
<protein>
    <recommendedName>
        <fullName evidence="2">Tail tube protein</fullName>
    </recommendedName>
</protein>
<dbReference type="EMBL" id="UINC01005183">
    <property type="protein sequence ID" value="SVA19649.1"/>
    <property type="molecule type" value="Genomic_DNA"/>
</dbReference>
<proteinExistence type="predicted"/>
<dbReference type="AlphaFoldDB" id="A0A381TUY1"/>
<reference evidence="1" key="1">
    <citation type="submission" date="2018-05" db="EMBL/GenBank/DDBJ databases">
        <authorList>
            <person name="Lanie J.A."/>
            <person name="Ng W.-L."/>
            <person name="Kazmierczak K.M."/>
            <person name="Andrzejewski T.M."/>
            <person name="Davidsen T.M."/>
            <person name="Wayne K.J."/>
            <person name="Tettelin H."/>
            <person name="Glass J.I."/>
            <person name="Rusch D."/>
            <person name="Podicherti R."/>
            <person name="Tsui H.-C.T."/>
            <person name="Winkler M.E."/>
        </authorList>
    </citation>
    <scope>NUCLEOTIDE SEQUENCE</scope>
</reference>
<gene>
    <name evidence="1" type="ORF">METZ01_LOCUS72503</name>
</gene>
<sequence>MSTISDFKNNFRGGVRPNLYKVVVSAPAIFGAMDLQFLGKATQIPGSVIGNIDVAYRGRMLKVPGDRTFEDWTVTILNDPDWQNRTAIEQWMNSITNHSQNRTSTSAAGVYGNASVTQLNREGRSVRTYRLQDIYPTTLTAIELTMDPDGAPEEFAVTFAVNNYTVDGQGLDGSTTNGVDVSISGSISLGGVTISV</sequence>
<dbReference type="InterPro" id="IPR010667">
    <property type="entry name" value="Phage_T4_Gp19"/>
</dbReference>